<protein>
    <recommendedName>
        <fullName evidence="7">Peptidase M48 domain-containing protein</fullName>
    </recommendedName>
</protein>
<keyword evidence="2" id="KW-0479">Metal-binding</keyword>
<dbReference type="AlphaFoldDB" id="A0AA88UHH0"/>
<evidence type="ECO:0000256" key="6">
    <source>
        <dbReference type="RuleBase" id="RU003983"/>
    </source>
</evidence>
<dbReference type="PANTHER" id="PTHR22726">
    <property type="entry name" value="METALLOENDOPEPTIDASE OMA1"/>
    <property type="match status" value="1"/>
</dbReference>
<reference evidence="8" key="1">
    <citation type="submission" date="2022-12" db="EMBL/GenBank/DDBJ databases">
        <title>Draft genome assemblies for two species of Escallonia (Escalloniales).</title>
        <authorList>
            <person name="Chanderbali A."/>
            <person name="Dervinis C."/>
            <person name="Anghel I."/>
            <person name="Soltis D."/>
            <person name="Soltis P."/>
            <person name="Zapata F."/>
        </authorList>
    </citation>
    <scope>NUCLEOTIDE SEQUENCE</scope>
    <source>
        <strain evidence="8">UCBG92.1500</strain>
        <tissue evidence="8">Leaf</tissue>
    </source>
</reference>
<keyword evidence="9" id="KW-1185">Reference proteome</keyword>
<dbReference type="GO" id="GO:0004222">
    <property type="term" value="F:metalloendopeptidase activity"/>
    <property type="evidence" value="ECO:0007669"/>
    <property type="project" value="InterPro"/>
</dbReference>
<name>A0AA88UHH0_9ASTE</name>
<keyword evidence="4 6" id="KW-0862">Zinc</keyword>
<keyword evidence="5 6" id="KW-0482">Metalloprotease</keyword>
<dbReference type="GO" id="GO:0016020">
    <property type="term" value="C:membrane"/>
    <property type="evidence" value="ECO:0007669"/>
    <property type="project" value="TreeGrafter"/>
</dbReference>
<dbReference type="Pfam" id="PF01435">
    <property type="entry name" value="Peptidase_M48"/>
    <property type="match status" value="1"/>
</dbReference>
<evidence type="ECO:0000256" key="5">
    <source>
        <dbReference type="ARBA" id="ARBA00023049"/>
    </source>
</evidence>
<dbReference type="GO" id="GO:0046872">
    <property type="term" value="F:metal ion binding"/>
    <property type="evidence" value="ECO:0007669"/>
    <property type="project" value="UniProtKB-KW"/>
</dbReference>
<proteinExistence type="inferred from homology"/>
<organism evidence="8 9">
    <name type="scientific">Escallonia rubra</name>
    <dbReference type="NCBI Taxonomy" id="112253"/>
    <lineage>
        <taxon>Eukaryota</taxon>
        <taxon>Viridiplantae</taxon>
        <taxon>Streptophyta</taxon>
        <taxon>Embryophyta</taxon>
        <taxon>Tracheophyta</taxon>
        <taxon>Spermatophyta</taxon>
        <taxon>Magnoliopsida</taxon>
        <taxon>eudicotyledons</taxon>
        <taxon>Gunneridae</taxon>
        <taxon>Pentapetalae</taxon>
        <taxon>asterids</taxon>
        <taxon>campanulids</taxon>
        <taxon>Escalloniales</taxon>
        <taxon>Escalloniaceae</taxon>
        <taxon>Escallonia</taxon>
    </lineage>
</organism>
<dbReference type="EMBL" id="JAVXUO010001447">
    <property type="protein sequence ID" value="KAK2982231.1"/>
    <property type="molecule type" value="Genomic_DNA"/>
</dbReference>
<evidence type="ECO:0000256" key="4">
    <source>
        <dbReference type="ARBA" id="ARBA00022833"/>
    </source>
</evidence>
<evidence type="ECO:0000256" key="1">
    <source>
        <dbReference type="ARBA" id="ARBA00022670"/>
    </source>
</evidence>
<evidence type="ECO:0000256" key="2">
    <source>
        <dbReference type="ARBA" id="ARBA00022723"/>
    </source>
</evidence>
<evidence type="ECO:0000313" key="9">
    <source>
        <dbReference type="Proteomes" id="UP001187471"/>
    </source>
</evidence>
<accession>A0AA88UHH0</accession>
<comment type="similarity">
    <text evidence="6">Belongs to the peptidase M48 family.</text>
</comment>
<comment type="cofactor">
    <cofactor evidence="6">
        <name>Zn(2+)</name>
        <dbReference type="ChEBI" id="CHEBI:29105"/>
    </cofactor>
    <text evidence="6">Binds 1 zinc ion per subunit.</text>
</comment>
<gene>
    <name evidence="8" type="ORF">RJ640_012218</name>
</gene>
<keyword evidence="1 6" id="KW-0645">Protease</keyword>
<comment type="caution">
    <text evidence="8">The sequence shown here is derived from an EMBL/GenBank/DDBJ whole genome shotgun (WGS) entry which is preliminary data.</text>
</comment>
<sequence length="233" mass="26122">MGLSFIKSRLAQFEIHPTSGCTEIQFPLPKLGLFKEPTTGSKSPNDHGTKGVKFSISESLRLCCSERIPYSNRAHFVLCSNSIQESTGKTDWKKFQEKHKGEIFPPNSPESKRVQLILRRILEGVHSGLKIFNEVRVYGVAPKCRKRVSKGKKKAEGKTSQRRELEADYIGLMIIASAGYDPRVDPIFYKSLPEVSYSSTHPSRSRRSEMLNRPEVKGKAVAIYEQVQAGPPG</sequence>
<feature type="domain" description="Peptidase M48" evidence="7">
    <location>
        <begin position="158"/>
        <end position="213"/>
    </location>
</feature>
<dbReference type="InterPro" id="IPR051156">
    <property type="entry name" value="Mito/Outer_Membr_Metalloprot"/>
</dbReference>
<dbReference type="InterPro" id="IPR001915">
    <property type="entry name" value="Peptidase_M48"/>
</dbReference>
<keyword evidence="3 6" id="KW-0378">Hydrolase</keyword>
<dbReference type="GO" id="GO:0051603">
    <property type="term" value="P:proteolysis involved in protein catabolic process"/>
    <property type="evidence" value="ECO:0007669"/>
    <property type="project" value="TreeGrafter"/>
</dbReference>
<dbReference type="PANTHER" id="PTHR22726:SF1">
    <property type="entry name" value="METALLOENDOPEPTIDASE OMA1, MITOCHONDRIAL"/>
    <property type="match status" value="1"/>
</dbReference>
<evidence type="ECO:0000259" key="7">
    <source>
        <dbReference type="Pfam" id="PF01435"/>
    </source>
</evidence>
<evidence type="ECO:0000256" key="3">
    <source>
        <dbReference type="ARBA" id="ARBA00022801"/>
    </source>
</evidence>
<dbReference type="Proteomes" id="UP001187471">
    <property type="component" value="Unassembled WGS sequence"/>
</dbReference>
<evidence type="ECO:0000313" key="8">
    <source>
        <dbReference type="EMBL" id="KAK2982231.1"/>
    </source>
</evidence>